<proteinExistence type="predicted"/>
<dbReference type="EMBL" id="JAELXS010000017">
    <property type="protein sequence ID" value="MBJ6123599.1"/>
    <property type="molecule type" value="Genomic_DNA"/>
</dbReference>
<dbReference type="Proteomes" id="UP000640426">
    <property type="component" value="Unassembled WGS sequence"/>
</dbReference>
<protein>
    <submittedName>
        <fullName evidence="2">DUF5615 family PIN-like protein</fullName>
    </submittedName>
</protein>
<comment type="caution">
    <text evidence="2">The sequence shown here is derived from an EMBL/GenBank/DDBJ whole genome shotgun (WGS) entry which is preliminary data.</text>
</comment>
<sequence>MKLFIDECLSSELVQRAIVRGHPDTSSVVYRGLAGTKDWNLVPILVAEDLTLVTRNAIDFQGRADAPGEKGLYKDVELHAGLICLTAPVMDLDTQIELFEVALDELDLLGHDLVNTCLEVMLDAEERIIVTRYELPKV</sequence>
<dbReference type="InterPro" id="IPR041049">
    <property type="entry name" value="DUF5615"/>
</dbReference>
<dbReference type="RefSeq" id="WP_199041351.1">
    <property type="nucleotide sequence ID" value="NZ_JAELXS010000017.1"/>
</dbReference>
<evidence type="ECO:0000259" key="1">
    <source>
        <dbReference type="Pfam" id="PF18480"/>
    </source>
</evidence>
<reference evidence="3" key="1">
    <citation type="submission" date="2020-12" db="EMBL/GenBank/DDBJ databases">
        <title>Hymenobacter sp.</title>
        <authorList>
            <person name="Kim M.K."/>
        </authorList>
    </citation>
    <scope>NUCLEOTIDE SEQUENCE [LARGE SCALE GENOMIC DNA]</scope>
    <source>
        <strain evidence="3">BT553</strain>
    </source>
</reference>
<name>A0ABS0XU83_9SPHN</name>
<feature type="domain" description="DUF5615" evidence="1">
    <location>
        <begin position="1"/>
        <end position="64"/>
    </location>
</feature>
<evidence type="ECO:0000313" key="3">
    <source>
        <dbReference type="Proteomes" id="UP000640426"/>
    </source>
</evidence>
<keyword evidence="3" id="KW-1185">Reference proteome</keyword>
<evidence type="ECO:0000313" key="2">
    <source>
        <dbReference type="EMBL" id="MBJ6123599.1"/>
    </source>
</evidence>
<gene>
    <name evidence="2" type="ORF">JAO74_17610</name>
</gene>
<organism evidence="2 3">
    <name type="scientific">Sphingomonas mollis</name>
    <dbReference type="NCBI Taxonomy" id="2795726"/>
    <lineage>
        <taxon>Bacteria</taxon>
        <taxon>Pseudomonadati</taxon>
        <taxon>Pseudomonadota</taxon>
        <taxon>Alphaproteobacteria</taxon>
        <taxon>Sphingomonadales</taxon>
        <taxon>Sphingomonadaceae</taxon>
        <taxon>Sphingomonas</taxon>
    </lineage>
</organism>
<accession>A0ABS0XU83</accession>
<dbReference type="Pfam" id="PF18480">
    <property type="entry name" value="DUF5615"/>
    <property type="match status" value="1"/>
</dbReference>